<comment type="caution">
    <text evidence="5">The sequence shown here is derived from an EMBL/GenBank/DDBJ whole genome shotgun (WGS) entry which is preliminary data.</text>
</comment>
<dbReference type="PANTHER" id="PTHR34069:SF2">
    <property type="entry name" value="BETA-KETOACYL-[ACYL-CARRIER-PROTEIN] SYNTHASE III"/>
    <property type="match status" value="1"/>
</dbReference>
<dbReference type="AlphaFoldDB" id="A0A413MKT5"/>
<dbReference type="GO" id="GO:0004315">
    <property type="term" value="F:3-oxoacyl-[acyl-carrier-protein] synthase activity"/>
    <property type="evidence" value="ECO:0007669"/>
    <property type="project" value="InterPro"/>
</dbReference>
<dbReference type="InterPro" id="IPR013751">
    <property type="entry name" value="ACP_syn_III_N"/>
</dbReference>
<dbReference type="InterPro" id="IPR016039">
    <property type="entry name" value="Thiolase-like"/>
</dbReference>
<keyword evidence="1" id="KW-0808">Transferase</keyword>
<dbReference type="GO" id="GO:0044550">
    <property type="term" value="P:secondary metabolite biosynthetic process"/>
    <property type="evidence" value="ECO:0007669"/>
    <property type="project" value="TreeGrafter"/>
</dbReference>
<name>A0A413MKT5_9BACE</name>
<gene>
    <name evidence="5" type="ORF">DXA49_12805</name>
</gene>
<dbReference type="PANTHER" id="PTHR34069">
    <property type="entry name" value="3-OXOACYL-[ACYL-CARRIER-PROTEIN] SYNTHASE 3"/>
    <property type="match status" value="1"/>
</dbReference>
<evidence type="ECO:0000256" key="2">
    <source>
        <dbReference type="ARBA" id="ARBA00023315"/>
    </source>
</evidence>
<evidence type="ECO:0000259" key="4">
    <source>
        <dbReference type="Pfam" id="PF08545"/>
    </source>
</evidence>
<dbReference type="Pfam" id="PF08541">
    <property type="entry name" value="ACP_syn_III_C"/>
    <property type="match status" value="1"/>
</dbReference>
<dbReference type="RefSeq" id="WP_122134532.1">
    <property type="nucleotide sequence ID" value="NZ_CAXSSI010000003.1"/>
</dbReference>
<dbReference type="SUPFAM" id="SSF53901">
    <property type="entry name" value="Thiolase-like"/>
    <property type="match status" value="1"/>
</dbReference>
<keyword evidence="2" id="KW-0012">Acyltransferase</keyword>
<dbReference type="InterPro" id="IPR013747">
    <property type="entry name" value="ACP_syn_III_C"/>
</dbReference>
<feature type="domain" description="Beta-ketoacyl-[acyl-carrier-protein] synthase III N-terminal" evidence="4">
    <location>
        <begin position="114"/>
        <end position="186"/>
    </location>
</feature>
<evidence type="ECO:0000313" key="6">
    <source>
        <dbReference type="Proteomes" id="UP000284431"/>
    </source>
</evidence>
<evidence type="ECO:0000313" key="5">
    <source>
        <dbReference type="EMBL" id="RGY24624.1"/>
    </source>
</evidence>
<dbReference type="Gene3D" id="3.40.47.10">
    <property type="match status" value="1"/>
</dbReference>
<proteinExistence type="predicted"/>
<accession>A0A413MKT5</accession>
<sequence length="326" mass="35653">MKTTISNVEIKSLATWLPSNKIDLMSFCDRFPEKNVRDVIKASGAETVYRTSEGQKASDVCFNAAEFLLDKENIDRSTIDGLVFVSSTRDWIIPDTAVSLQHRLGLSTDTVCQDINYGCAGYVYGILQASAWINCGLCKNVLVLASEVLSPYLNPENVGSIETGEAGTATIISKGISHFSFEISSNGAKSGVIQLPYDGYLQQDGMTVFTYGIVNAKKSILEIMELEGWSENDVELYALHQSNQMIIKNVRMGLKSTPEKFPTNMKEFGNTGCASIPLLLSDLYGTHNKKQPSNAILCAFGVGLTCASVSVDFSKTKIYEPVNRCL</sequence>
<feature type="domain" description="Beta-ketoacyl-[acyl-carrier-protein] synthase III C-terminal" evidence="3">
    <location>
        <begin position="226"/>
        <end position="311"/>
    </location>
</feature>
<dbReference type="CDD" id="cd00830">
    <property type="entry name" value="KAS_III"/>
    <property type="match status" value="1"/>
</dbReference>
<dbReference type="Pfam" id="PF08545">
    <property type="entry name" value="ACP_syn_III"/>
    <property type="match status" value="1"/>
</dbReference>
<dbReference type="Proteomes" id="UP000284431">
    <property type="component" value="Unassembled WGS sequence"/>
</dbReference>
<protein>
    <submittedName>
        <fullName evidence="5">Ketoacyl-ACP synthase III</fullName>
    </submittedName>
</protein>
<evidence type="ECO:0000256" key="1">
    <source>
        <dbReference type="ARBA" id="ARBA00022679"/>
    </source>
</evidence>
<reference evidence="5 6" key="1">
    <citation type="submission" date="2018-08" db="EMBL/GenBank/DDBJ databases">
        <title>A genome reference for cultivated species of the human gut microbiota.</title>
        <authorList>
            <person name="Zou Y."/>
            <person name="Xue W."/>
            <person name="Luo G."/>
        </authorList>
    </citation>
    <scope>NUCLEOTIDE SEQUENCE [LARGE SCALE GENOMIC DNA]</scope>
    <source>
        <strain evidence="5 6">OF02-6LB</strain>
    </source>
</reference>
<dbReference type="EMBL" id="QSCS01000020">
    <property type="protein sequence ID" value="RGY24624.1"/>
    <property type="molecule type" value="Genomic_DNA"/>
</dbReference>
<evidence type="ECO:0000259" key="3">
    <source>
        <dbReference type="Pfam" id="PF08541"/>
    </source>
</evidence>
<dbReference type="GO" id="GO:0006633">
    <property type="term" value="P:fatty acid biosynthetic process"/>
    <property type="evidence" value="ECO:0007669"/>
    <property type="project" value="InterPro"/>
</dbReference>
<organism evidence="5 6">
    <name type="scientific">Bacteroides caccae</name>
    <dbReference type="NCBI Taxonomy" id="47678"/>
    <lineage>
        <taxon>Bacteria</taxon>
        <taxon>Pseudomonadati</taxon>
        <taxon>Bacteroidota</taxon>
        <taxon>Bacteroidia</taxon>
        <taxon>Bacteroidales</taxon>
        <taxon>Bacteroidaceae</taxon>
        <taxon>Bacteroides</taxon>
    </lineage>
</organism>